<dbReference type="EMBL" id="QRKC01000001">
    <property type="protein sequence ID" value="RHH80707.1"/>
    <property type="molecule type" value="Genomic_DNA"/>
</dbReference>
<name>A0A414Y3H5_9BACT</name>
<accession>A0A414Y3H5</accession>
<evidence type="ECO:0000313" key="1">
    <source>
        <dbReference type="EMBL" id="RHH80707.1"/>
    </source>
</evidence>
<dbReference type="AlphaFoldDB" id="A0A414Y3H5"/>
<evidence type="ECO:0000313" key="2">
    <source>
        <dbReference type="Proteomes" id="UP000283732"/>
    </source>
</evidence>
<gene>
    <name evidence="1" type="ORF">DW191_04185</name>
</gene>
<organism evidence="1 2">
    <name type="scientific">Parabacteroides merdae</name>
    <dbReference type="NCBI Taxonomy" id="46503"/>
    <lineage>
        <taxon>Bacteria</taxon>
        <taxon>Pseudomonadati</taxon>
        <taxon>Bacteroidota</taxon>
        <taxon>Bacteroidia</taxon>
        <taxon>Bacteroidales</taxon>
        <taxon>Tannerellaceae</taxon>
        <taxon>Parabacteroides</taxon>
    </lineage>
</organism>
<protein>
    <submittedName>
        <fullName evidence="1">Conjugal transfer protein</fullName>
    </submittedName>
</protein>
<reference evidence="1 2" key="1">
    <citation type="submission" date="2018-08" db="EMBL/GenBank/DDBJ databases">
        <title>A genome reference for cultivated species of the human gut microbiota.</title>
        <authorList>
            <person name="Zou Y."/>
            <person name="Xue W."/>
            <person name="Luo G."/>
        </authorList>
    </citation>
    <scope>NUCLEOTIDE SEQUENCE [LARGE SCALE GENOMIC DNA]</scope>
    <source>
        <strain evidence="1 2">AM16-50</strain>
    </source>
</reference>
<dbReference type="Proteomes" id="UP000283732">
    <property type="component" value="Unassembled WGS sequence"/>
</dbReference>
<proteinExistence type="predicted"/>
<sequence length="46" mass="5204">MKQKKRDMEVVKATPFYQNLLVEQSGRLKKKAYSVIGSTPANCMAD</sequence>
<comment type="caution">
    <text evidence="1">The sequence shown here is derived from an EMBL/GenBank/DDBJ whole genome shotgun (WGS) entry which is preliminary data.</text>
</comment>